<feature type="compositionally biased region" description="Basic and acidic residues" evidence="1">
    <location>
        <begin position="365"/>
        <end position="381"/>
    </location>
</feature>
<feature type="region of interest" description="Disordered" evidence="1">
    <location>
        <begin position="362"/>
        <end position="381"/>
    </location>
</feature>
<gene>
    <name evidence="2" type="ORF">SPIL2461_LOCUS4755</name>
</gene>
<feature type="non-terminal residue" evidence="2">
    <location>
        <position position="931"/>
    </location>
</feature>
<dbReference type="OrthoDB" id="432328at2759"/>
<evidence type="ECO:0000313" key="2">
    <source>
        <dbReference type="EMBL" id="CAE7249943.1"/>
    </source>
</evidence>
<dbReference type="EMBL" id="CAJNIZ010006425">
    <property type="protein sequence ID" value="CAE7249943.1"/>
    <property type="molecule type" value="Genomic_DNA"/>
</dbReference>
<dbReference type="AlphaFoldDB" id="A0A812LRQ9"/>
<comment type="caution">
    <text evidence="2">The sequence shown here is derived from an EMBL/GenBank/DDBJ whole genome shotgun (WGS) entry which is preliminary data.</text>
</comment>
<name>A0A812LRQ9_SYMPI</name>
<accession>A0A812LRQ9</accession>
<evidence type="ECO:0000256" key="1">
    <source>
        <dbReference type="SAM" id="MobiDB-lite"/>
    </source>
</evidence>
<proteinExistence type="predicted"/>
<keyword evidence="3" id="KW-1185">Reference proteome</keyword>
<organism evidence="2 3">
    <name type="scientific">Symbiodinium pilosum</name>
    <name type="common">Dinoflagellate</name>
    <dbReference type="NCBI Taxonomy" id="2952"/>
    <lineage>
        <taxon>Eukaryota</taxon>
        <taxon>Sar</taxon>
        <taxon>Alveolata</taxon>
        <taxon>Dinophyceae</taxon>
        <taxon>Suessiales</taxon>
        <taxon>Symbiodiniaceae</taxon>
        <taxon>Symbiodinium</taxon>
    </lineage>
</organism>
<dbReference type="Proteomes" id="UP000649617">
    <property type="component" value="Unassembled WGS sequence"/>
</dbReference>
<sequence length="931" mass="103287">MSTLGSQPVAFKKAAVRFGVAESDYLLLGSMGIATFEQLAYRITKADDLEGFLRGSVLPRAAFLEDDGEVVVFRKSPAELWEEFRLSEDAAAVRKLWAMAREVAKSEIEKPKAKVDLSSAVAMEKSAVGNGMPAPASDTERPSLFTLTKVSKVLVPPGASYEHLAWENYISMEDEGILARSGKLPKGKPEITVKDDQLKVKDSETLPPPGEKVADLEMMRKSLDLRGRSFAMVGVAGFETYRALTDKYVGKMRAVVPVGMRNPTLSEVRRFDRALHEEILKWLSRSVGSLDTAIRYHLDDDTIALWRLLDPVLSRGTKRKADHYEEEAKDPGDPPKALKKCLVCGSKHFPFCPLPADFRKKQREKKKEAKEKAAAKREAAKKAGAQKADKYGDFFSLEAPGRSIALNLDAWKRLMGLPGVFVVYYHNCMFRGSRRRKYQIMIVNSTSLKDHFVNTLCESDRCCTRTGLSHLKWKPLVKDGKVLQFKTGDEREYSAGFCEFYASALSDAELSGPFLEVFSGPNAPLSQAVASRMGSFVPGAPLVRSGKGVSNELNDIAHLLENEASGSPGPSQGNLLEPKAEPWLRQTAIQSGKQPSYGKRVQLIPDGLNDPELHLNRALELVHPFDSFDSLKRDHQEALDYMSSLRMSLPKRRLKTLGEIKQLSECAEVRDKQCSHEKLASASALKLGRKPRTALMEILQDRYGIEDTSVPSLCLTGMPIVGKALSSPFFFEHDVPATISVKELLSLSKKHRTTMMNRVVRMAESSGEQTAAAIWEKTVKEVAEVSMAGPFILEDIQNRHGSFFNVVPSFGLEQGVDESGKPKFRRIDDHSACLNNSAAHRTQKIEMANVDYLAIMTRSLQETFKEGACVGSEDMKGAYRQIPLPDRQVSISITAVYDPANKQAKLLEIYGQPFGAGHAVPNFYRVAEWLS</sequence>
<protein>
    <submittedName>
        <fullName evidence="2">Uncharacterized protein</fullName>
    </submittedName>
</protein>
<evidence type="ECO:0000313" key="3">
    <source>
        <dbReference type="Proteomes" id="UP000649617"/>
    </source>
</evidence>
<reference evidence="2" key="1">
    <citation type="submission" date="2021-02" db="EMBL/GenBank/DDBJ databases">
        <authorList>
            <person name="Dougan E. K."/>
            <person name="Rhodes N."/>
            <person name="Thang M."/>
            <person name="Chan C."/>
        </authorList>
    </citation>
    <scope>NUCLEOTIDE SEQUENCE</scope>
</reference>